<gene>
    <name evidence="4" type="ORF">DI487_02280</name>
</gene>
<evidence type="ECO:0000256" key="3">
    <source>
        <dbReference type="ARBA" id="ARBA00022691"/>
    </source>
</evidence>
<dbReference type="PANTHER" id="PTHR10259:SF11">
    <property type="entry name" value="THIOPURINE S-METHYLTRANSFERASE"/>
    <property type="match status" value="1"/>
</dbReference>
<keyword evidence="3" id="KW-0949">S-adenosyl-L-methionine</keyword>
<protein>
    <submittedName>
        <fullName evidence="4">SAM-dependent methyltransferase</fullName>
    </submittedName>
</protein>
<dbReference type="KEGG" id="fse:DI487_02280"/>
<evidence type="ECO:0000256" key="2">
    <source>
        <dbReference type="ARBA" id="ARBA00022679"/>
    </source>
</evidence>
<evidence type="ECO:0000313" key="5">
    <source>
        <dbReference type="Proteomes" id="UP000245429"/>
    </source>
</evidence>
<keyword evidence="2 4" id="KW-0808">Transferase</keyword>
<dbReference type="PANTHER" id="PTHR10259">
    <property type="entry name" value="THIOPURINE S-METHYLTRANSFERASE"/>
    <property type="match status" value="1"/>
</dbReference>
<dbReference type="AlphaFoldDB" id="A0A2U8QRM7"/>
<dbReference type="InterPro" id="IPR029063">
    <property type="entry name" value="SAM-dependent_MTases_sf"/>
</dbReference>
<dbReference type="EMBL" id="CP029463">
    <property type="protein sequence ID" value="AWM12813.1"/>
    <property type="molecule type" value="Genomic_DNA"/>
</dbReference>
<keyword evidence="1 4" id="KW-0489">Methyltransferase</keyword>
<accession>A0A2U8QRM7</accession>
<dbReference type="RefSeq" id="WP_109568222.1">
    <property type="nucleotide sequence ID" value="NZ_CP029463.1"/>
</dbReference>
<evidence type="ECO:0000313" key="4">
    <source>
        <dbReference type="EMBL" id="AWM12813.1"/>
    </source>
</evidence>
<organism evidence="4 5">
    <name type="scientific">Flavobacterium sediminis</name>
    <dbReference type="NCBI Taxonomy" id="2201181"/>
    <lineage>
        <taxon>Bacteria</taxon>
        <taxon>Pseudomonadati</taxon>
        <taxon>Bacteroidota</taxon>
        <taxon>Flavobacteriia</taxon>
        <taxon>Flavobacteriales</taxon>
        <taxon>Flavobacteriaceae</taxon>
        <taxon>Flavobacterium</taxon>
    </lineage>
</organism>
<keyword evidence="5" id="KW-1185">Reference proteome</keyword>
<dbReference type="GO" id="GO:0032259">
    <property type="term" value="P:methylation"/>
    <property type="evidence" value="ECO:0007669"/>
    <property type="project" value="UniProtKB-KW"/>
</dbReference>
<reference evidence="4 5" key="1">
    <citation type="submission" date="2018-05" db="EMBL/GenBank/DDBJ databases">
        <title>Flavobacterium sp. MEBiC07310.</title>
        <authorList>
            <person name="Baek K."/>
        </authorList>
    </citation>
    <scope>NUCLEOTIDE SEQUENCE [LARGE SCALE GENOMIC DNA]</scope>
    <source>
        <strain evidence="4 5">MEBiC07310</strain>
    </source>
</reference>
<dbReference type="Gene3D" id="3.40.50.150">
    <property type="entry name" value="Vaccinia Virus protein VP39"/>
    <property type="match status" value="1"/>
</dbReference>
<dbReference type="Pfam" id="PF05724">
    <property type="entry name" value="TPMT"/>
    <property type="match status" value="1"/>
</dbReference>
<sequence>MNLNSDYWENRYLNNDIGWDTGGITTPLKEYIDQIDNKELKILIPGAGNGHEFNYLIQNGFRNTFVVDLAPTPLKRISDLHPDYSHQIIQGNFFDHQGQYDLILEQTFFCALNPDLRKDYVSKMHSLLNQNGKIAGLLFQFPLTEDGPPFGGSKEEYLDLFCNHFMIKTLENANNSIKPRAGRELFIIFEKNNRTT</sequence>
<dbReference type="GO" id="GO:0008119">
    <property type="term" value="F:thiopurine S-methyltransferase activity"/>
    <property type="evidence" value="ECO:0007669"/>
    <property type="project" value="TreeGrafter"/>
</dbReference>
<dbReference type="InterPro" id="IPR008854">
    <property type="entry name" value="TPMT"/>
</dbReference>
<dbReference type="SUPFAM" id="SSF53335">
    <property type="entry name" value="S-adenosyl-L-methionine-dependent methyltransferases"/>
    <property type="match status" value="1"/>
</dbReference>
<proteinExistence type="predicted"/>
<dbReference type="PROSITE" id="PS51585">
    <property type="entry name" value="SAM_MT_TPMT"/>
    <property type="match status" value="1"/>
</dbReference>
<name>A0A2U8QRM7_9FLAO</name>
<dbReference type="OrthoDB" id="9778208at2"/>
<evidence type="ECO:0000256" key="1">
    <source>
        <dbReference type="ARBA" id="ARBA00022603"/>
    </source>
</evidence>
<dbReference type="Proteomes" id="UP000245429">
    <property type="component" value="Chromosome"/>
</dbReference>